<feature type="domain" description="Cyclic nucleotide-binding" evidence="1">
    <location>
        <begin position="10"/>
        <end position="114"/>
    </location>
</feature>
<dbReference type="SUPFAM" id="SSF51206">
    <property type="entry name" value="cAMP-binding domain-like"/>
    <property type="match status" value="1"/>
</dbReference>
<dbReference type="Gene3D" id="2.60.120.10">
    <property type="entry name" value="Jelly Rolls"/>
    <property type="match status" value="1"/>
</dbReference>
<evidence type="ECO:0000313" key="2">
    <source>
        <dbReference type="EMBL" id="AOW20220.1"/>
    </source>
</evidence>
<dbReference type="OrthoDB" id="663011at2"/>
<name>A0A1D8P6K7_9FLAO</name>
<dbReference type="Pfam" id="PF00027">
    <property type="entry name" value="cNMP_binding"/>
    <property type="match status" value="1"/>
</dbReference>
<evidence type="ECO:0000259" key="1">
    <source>
        <dbReference type="PROSITE" id="PS50042"/>
    </source>
</evidence>
<dbReference type="CDD" id="cd00038">
    <property type="entry name" value="CAP_ED"/>
    <property type="match status" value="1"/>
</dbReference>
<reference evidence="2 3" key="1">
    <citation type="submission" date="2016-10" db="EMBL/GenBank/DDBJ databases">
        <title>Lutibacter sp. LPB0138, isolated from marine gastropod.</title>
        <authorList>
            <person name="Kim E."/>
            <person name="Yi H."/>
        </authorList>
    </citation>
    <scope>NUCLEOTIDE SEQUENCE [LARGE SCALE GENOMIC DNA]</scope>
    <source>
        <strain evidence="2 3">LPB0138</strain>
    </source>
</reference>
<dbReference type="STRING" id="1850246.LPB138_05810"/>
<dbReference type="PROSITE" id="PS50042">
    <property type="entry name" value="CNMP_BINDING_3"/>
    <property type="match status" value="1"/>
</dbReference>
<dbReference type="InterPro" id="IPR014710">
    <property type="entry name" value="RmlC-like_jellyroll"/>
</dbReference>
<protein>
    <recommendedName>
        <fullName evidence="1">Cyclic nucleotide-binding domain-containing protein</fullName>
    </recommendedName>
</protein>
<dbReference type="InterPro" id="IPR000595">
    <property type="entry name" value="cNMP-bd_dom"/>
</dbReference>
<dbReference type="KEGG" id="lul:LPB138_05810"/>
<accession>A0A1D8P6K7</accession>
<gene>
    <name evidence="2" type="ORF">LPB138_05810</name>
</gene>
<sequence>MDKFLNFVKNTSPLSERSLEEFKKILTTVEYSSGSKLCEIGEIPQDIYFLESGIIRGFLISHKGNEYNRTIFIENSIVGAYSSLIEKLPSLYTLECITDCKLIKCNYNKYIKLLETYNDIGTFHRKNVEQFYVFLSHRRNELLTLDATQRYINLRDRISNIDNLLSQKVIASHLGITNIQLSRIRKKLLINQ</sequence>
<dbReference type="InterPro" id="IPR018490">
    <property type="entry name" value="cNMP-bd_dom_sf"/>
</dbReference>
<dbReference type="EMBL" id="CP017478">
    <property type="protein sequence ID" value="AOW20220.1"/>
    <property type="molecule type" value="Genomic_DNA"/>
</dbReference>
<dbReference type="Proteomes" id="UP000176050">
    <property type="component" value="Chromosome"/>
</dbReference>
<evidence type="ECO:0000313" key="3">
    <source>
        <dbReference type="Proteomes" id="UP000176050"/>
    </source>
</evidence>
<organism evidence="2 3">
    <name type="scientific">Urechidicola croceus</name>
    <dbReference type="NCBI Taxonomy" id="1850246"/>
    <lineage>
        <taxon>Bacteria</taxon>
        <taxon>Pseudomonadati</taxon>
        <taxon>Bacteroidota</taxon>
        <taxon>Flavobacteriia</taxon>
        <taxon>Flavobacteriales</taxon>
        <taxon>Flavobacteriaceae</taxon>
        <taxon>Urechidicola</taxon>
    </lineage>
</organism>
<dbReference type="RefSeq" id="WP_070236358.1">
    <property type="nucleotide sequence ID" value="NZ_CP017478.1"/>
</dbReference>
<dbReference type="AlphaFoldDB" id="A0A1D8P6K7"/>
<keyword evidence="3" id="KW-1185">Reference proteome</keyword>
<proteinExistence type="predicted"/>